<dbReference type="Pfam" id="PF06985">
    <property type="entry name" value="HET"/>
    <property type="match status" value="1"/>
</dbReference>
<proteinExistence type="predicted"/>
<dbReference type="AlphaFoldDB" id="A0A8H3WF00"/>
<sequence length="635" mass="71392">MLLYDTLSLENREIRVVRFCAPEGACTDSNNLIFTRASLGDHPSYHALSYVWGDPTPAATIKVNGQCLPIGQNLQAALLQLRKDPAISWFWVDAICIKQENQDERNQQTAQMRDIFAQASSVHIWLGPASENSHLVMDMAKRIGTDALEAGVLDLWNDWMSKDSRVDRDPKDAQDDKALQLLAELLTDTSFHSPVLLKAISALLSRPNWFRSWIIQEIALPPSGVILCGDQNVPLDSFDAAITAIYFCKVGGFPRKMPQWRNFGAGLHNNDFHLRGLIARREHRRGQDLSLGEFLVSEMRSAPNRPFYAATDPRDIIFGVLGIAADTVSLHLRPDYSKTTPQVYTEATRAMIDQGTHYRLEYCTFPKDTPDLPSWVPDWRRVGLNGVEINPMSYRDLFRSSGDRSQPKESRVCDSSDRVLRRRGCLVDTVKSVFQIGAFEGRKETLSGSLISEKLRSWALKSIVDFSTPFLKPPATEIRLWRTMVIDWMGISRCSSEFDVLSALAFHLDAVLAGSITSKQMEYILHNTYPYPLRPGPDSNVDKQALVDSFCDRIIGQAASQSRKRTLFVTQGGRFGLGPESIERDDEVTIIFGTQVPIILRPCEQQHRFLGDAYVDGIMDGEATNASSEIDFEIR</sequence>
<dbReference type="InterPro" id="IPR052895">
    <property type="entry name" value="HetReg/Transcr_Mod"/>
</dbReference>
<dbReference type="Pfam" id="PF26639">
    <property type="entry name" value="Het-6_barrel"/>
    <property type="match status" value="1"/>
</dbReference>
<evidence type="ECO:0000313" key="3">
    <source>
        <dbReference type="Proteomes" id="UP000434172"/>
    </source>
</evidence>
<organism evidence="2 3">
    <name type="scientific">Colletotrichum asianum</name>
    <dbReference type="NCBI Taxonomy" id="702518"/>
    <lineage>
        <taxon>Eukaryota</taxon>
        <taxon>Fungi</taxon>
        <taxon>Dikarya</taxon>
        <taxon>Ascomycota</taxon>
        <taxon>Pezizomycotina</taxon>
        <taxon>Sordariomycetes</taxon>
        <taxon>Hypocreomycetidae</taxon>
        <taxon>Glomerellales</taxon>
        <taxon>Glomerellaceae</taxon>
        <taxon>Colletotrichum</taxon>
        <taxon>Colletotrichum gloeosporioides species complex</taxon>
    </lineage>
</organism>
<reference evidence="2 3" key="1">
    <citation type="submission" date="2019-12" db="EMBL/GenBank/DDBJ databases">
        <title>A genome sequence resource for the geographically widespread anthracnose pathogen Colletotrichum asianum.</title>
        <authorList>
            <person name="Meng Y."/>
        </authorList>
    </citation>
    <scope>NUCLEOTIDE SEQUENCE [LARGE SCALE GENOMIC DNA]</scope>
    <source>
        <strain evidence="2 3">ICMP 18580</strain>
    </source>
</reference>
<evidence type="ECO:0000259" key="1">
    <source>
        <dbReference type="Pfam" id="PF06985"/>
    </source>
</evidence>
<dbReference type="Proteomes" id="UP000434172">
    <property type="component" value="Unassembled WGS sequence"/>
</dbReference>
<keyword evidence="3" id="KW-1185">Reference proteome</keyword>
<feature type="domain" description="Heterokaryon incompatibility" evidence="1">
    <location>
        <begin position="45"/>
        <end position="217"/>
    </location>
</feature>
<comment type="caution">
    <text evidence="2">The sequence shown here is derived from an EMBL/GenBank/DDBJ whole genome shotgun (WGS) entry which is preliminary data.</text>
</comment>
<protein>
    <submittedName>
        <fullName evidence="2">Heterokaryon incompatibility protein</fullName>
    </submittedName>
</protein>
<dbReference type="InterPro" id="IPR010730">
    <property type="entry name" value="HET"/>
</dbReference>
<gene>
    <name evidence="2" type="ORF">GQ607_009446</name>
</gene>
<dbReference type="PANTHER" id="PTHR24148">
    <property type="entry name" value="ANKYRIN REPEAT DOMAIN-CONTAINING PROTEIN 39 HOMOLOG-RELATED"/>
    <property type="match status" value="1"/>
</dbReference>
<dbReference type="PANTHER" id="PTHR24148:SF73">
    <property type="entry name" value="HET DOMAIN PROTEIN (AFU_ORTHOLOGUE AFUA_8G01020)"/>
    <property type="match status" value="1"/>
</dbReference>
<accession>A0A8H3WF00</accession>
<dbReference type="EMBL" id="WOWK01000053">
    <property type="protein sequence ID" value="KAF0323328.1"/>
    <property type="molecule type" value="Genomic_DNA"/>
</dbReference>
<name>A0A8H3WF00_9PEZI</name>
<evidence type="ECO:0000313" key="2">
    <source>
        <dbReference type="EMBL" id="KAF0323328.1"/>
    </source>
</evidence>
<dbReference type="OrthoDB" id="4845200at2759"/>